<dbReference type="PANTHER" id="PTHR35010:SF2">
    <property type="entry name" value="BLL4672 PROTEIN"/>
    <property type="match status" value="1"/>
</dbReference>
<sequence length="283" mass="31212">MPVDRSALGAFLRSRRDRLTPAQAGITPFPGPRRVPGLRKEELAVLAGLSPDHYSRLEQGRQHTVTDDVVEALARALRLDDVERAHLRDLAAPQRRSAATWEVAQRADPGLLRVMTTLDHVPVLLLGRRSEVLGCNALLRAVLGAEVDTGEVLVRWLFLDPRARGRIENWSDYAAAAVGALRYEVGRHPGDRRLQGLVDELRTADPDVARWWDDHGVTDRTSVDKQIAHPVVGRLAFGIEALVSPHDPEQRLIVYTAQPRSPTAAALPVLASWGLESSVRPIP</sequence>
<proteinExistence type="predicted"/>
<dbReference type="AlphaFoldDB" id="A0A6J7L7L9"/>
<evidence type="ECO:0000259" key="1">
    <source>
        <dbReference type="PROSITE" id="PS50943"/>
    </source>
</evidence>
<dbReference type="PROSITE" id="PS50943">
    <property type="entry name" value="HTH_CROC1"/>
    <property type="match status" value="1"/>
</dbReference>
<dbReference type="EMBL" id="CAFBMW010000040">
    <property type="protein sequence ID" value="CAB4962923.1"/>
    <property type="molecule type" value="Genomic_DNA"/>
</dbReference>
<dbReference type="CDD" id="cd00093">
    <property type="entry name" value="HTH_XRE"/>
    <property type="match status" value="1"/>
</dbReference>
<accession>A0A6J7L7L9</accession>
<dbReference type="Gene3D" id="1.10.260.40">
    <property type="entry name" value="lambda repressor-like DNA-binding domains"/>
    <property type="match status" value="1"/>
</dbReference>
<dbReference type="InterPro" id="IPR010982">
    <property type="entry name" value="Lambda_DNA-bd_dom_sf"/>
</dbReference>
<dbReference type="Pfam" id="PF17765">
    <property type="entry name" value="MLTR_LBD"/>
    <property type="match status" value="1"/>
</dbReference>
<dbReference type="GO" id="GO:0003677">
    <property type="term" value="F:DNA binding"/>
    <property type="evidence" value="ECO:0007669"/>
    <property type="project" value="InterPro"/>
</dbReference>
<dbReference type="Gene3D" id="3.30.450.180">
    <property type="match status" value="1"/>
</dbReference>
<dbReference type="InterPro" id="IPR001387">
    <property type="entry name" value="Cro/C1-type_HTH"/>
</dbReference>
<dbReference type="Pfam" id="PF13560">
    <property type="entry name" value="HTH_31"/>
    <property type="match status" value="1"/>
</dbReference>
<evidence type="ECO:0000313" key="2">
    <source>
        <dbReference type="EMBL" id="CAB4962923.1"/>
    </source>
</evidence>
<protein>
    <submittedName>
        <fullName evidence="2">Unannotated protein</fullName>
    </submittedName>
</protein>
<dbReference type="PANTHER" id="PTHR35010">
    <property type="entry name" value="BLL4672 PROTEIN-RELATED"/>
    <property type="match status" value="1"/>
</dbReference>
<gene>
    <name evidence="2" type="ORF">UFOPK3662_03387</name>
</gene>
<name>A0A6J7L7L9_9ZZZZ</name>
<organism evidence="2">
    <name type="scientific">freshwater metagenome</name>
    <dbReference type="NCBI Taxonomy" id="449393"/>
    <lineage>
        <taxon>unclassified sequences</taxon>
        <taxon>metagenomes</taxon>
        <taxon>ecological metagenomes</taxon>
    </lineage>
</organism>
<feature type="domain" description="HTH cro/C1-type" evidence="1">
    <location>
        <begin position="37"/>
        <end position="84"/>
    </location>
</feature>
<reference evidence="2" key="1">
    <citation type="submission" date="2020-05" db="EMBL/GenBank/DDBJ databases">
        <authorList>
            <person name="Chiriac C."/>
            <person name="Salcher M."/>
            <person name="Ghai R."/>
            <person name="Kavagutti S V."/>
        </authorList>
    </citation>
    <scope>NUCLEOTIDE SEQUENCE</scope>
</reference>
<dbReference type="SUPFAM" id="SSF47413">
    <property type="entry name" value="lambda repressor-like DNA-binding domains"/>
    <property type="match status" value="1"/>
</dbReference>
<dbReference type="InterPro" id="IPR041413">
    <property type="entry name" value="MLTR_LBD"/>
</dbReference>
<dbReference type="SMART" id="SM00530">
    <property type="entry name" value="HTH_XRE"/>
    <property type="match status" value="1"/>
</dbReference>